<dbReference type="GO" id="GO:0004553">
    <property type="term" value="F:hydrolase activity, hydrolyzing O-glycosyl compounds"/>
    <property type="evidence" value="ECO:0007669"/>
    <property type="project" value="InterPro"/>
</dbReference>
<dbReference type="Gene3D" id="2.60.120.200">
    <property type="match status" value="1"/>
</dbReference>
<comment type="caution">
    <text evidence="6">The sequence shown here is derived from an EMBL/GenBank/DDBJ whole genome shotgun (WGS) entry which is preliminary data.</text>
</comment>
<keyword evidence="7" id="KW-1185">Reference proteome</keyword>
<dbReference type="SUPFAM" id="SSF75005">
    <property type="entry name" value="Arabinanase/levansucrase/invertase"/>
    <property type="match status" value="1"/>
</dbReference>
<feature type="domain" description="Beta-xylosidase C-terminal Concanavalin A-like" evidence="5">
    <location>
        <begin position="310"/>
        <end position="517"/>
    </location>
</feature>
<dbReference type="InterPro" id="IPR013320">
    <property type="entry name" value="ConA-like_dom_sf"/>
</dbReference>
<dbReference type="InterPro" id="IPR051795">
    <property type="entry name" value="Glycosyl_Hydrlase_43"/>
</dbReference>
<evidence type="ECO:0000313" key="7">
    <source>
        <dbReference type="Proteomes" id="UP000738349"/>
    </source>
</evidence>
<organism evidence="6 7">
    <name type="scientific">Dactylonectria macrodidyma</name>
    <dbReference type="NCBI Taxonomy" id="307937"/>
    <lineage>
        <taxon>Eukaryota</taxon>
        <taxon>Fungi</taxon>
        <taxon>Dikarya</taxon>
        <taxon>Ascomycota</taxon>
        <taxon>Pezizomycotina</taxon>
        <taxon>Sordariomycetes</taxon>
        <taxon>Hypocreomycetidae</taxon>
        <taxon>Hypocreales</taxon>
        <taxon>Nectriaceae</taxon>
        <taxon>Dactylonectria</taxon>
    </lineage>
</organism>
<evidence type="ECO:0000259" key="5">
    <source>
        <dbReference type="Pfam" id="PF17851"/>
    </source>
</evidence>
<name>A0A9P9DZZ4_9HYPO</name>
<gene>
    <name evidence="6" type="ORF">EDB81DRAFT_764656</name>
</gene>
<accession>A0A9P9DZZ4</accession>
<dbReference type="PANTHER" id="PTHR42812:SF15">
    <property type="entry name" value="HYDROLASE, PUTATIVE (AFU_ORTHOLOGUE AFUA_2G00930)-RELATED"/>
    <property type="match status" value="1"/>
</dbReference>
<dbReference type="CDD" id="cd09001">
    <property type="entry name" value="GH43_FsAxh1-like"/>
    <property type="match status" value="1"/>
</dbReference>
<dbReference type="InterPro" id="IPR006710">
    <property type="entry name" value="Glyco_hydro_43"/>
</dbReference>
<protein>
    <submittedName>
        <fullName evidence="6">Glycosyl hydrolase</fullName>
    </submittedName>
</protein>
<dbReference type="InterPro" id="IPR041542">
    <property type="entry name" value="GH43_C2"/>
</dbReference>
<evidence type="ECO:0000256" key="4">
    <source>
        <dbReference type="RuleBase" id="RU361187"/>
    </source>
</evidence>
<reference evidence="6" key="1">
    <citation type="journal article" date="2021" name="Nat. Commun.">
        <title>Genetic determinants of endophytism in the Arabidopsis root mycobiome.</title>
        <authorList>
            <person name="Mesny F."/>
            <person name="Miyauchi S."/>
            <person name="Thiergart T."/>
            <person name="Pickel B."/>
            <person name="Atanasova L."/>
            <person name="Karlsson M."/>
            <person name="Huettel B."/>
            <person name="Barry K.W."/>
            <person name="Haridas S."/>
            <person name="Chen C."/>
            <person name="Bauer D."/>
            <person name="Andreopoulos W."/>
            <person name="Pangilinan J."/>
            <person name="LaButti K."/>
            <person name="Riley R."/>
            <person name="Lipzen A."/>
            <person name="Clum A."/>
            <person name="Drula E."/>
            <person name="Henrissat B."/>
            <person name="Kohler A."/>
            <person name="Grigoriev I.V."/>
            <person name="Martin F.M."/>
            <person name="Hacquard S."/>
        </authorList>
    </citation>
    <scope>NUCLEOTIDE SEQUENCE</scope>
    <source>
        <strain evidence="6">MPI-CAGE-AT-0147</strain>
    </source>
</reference>
<evidence type="ECO:0000256" key="3">
    <source>
        <dbReference type="ARBA" id="ARBA00023295"/>
    </source>
</evidence>
<keyword evidence="3 4" id="KW-0326">Glycosidase</keyword>
<dbReference type="Pfam" id="PF17851">
    <property type="entry name" value="GH43_C2"/>
    <property type="match status" value="1"/>
</dbReference>
<dbReference type="OrthoDB" id="2139957at2759"/>
<dbReference type="PANTHER" id="PTHR42812">
    <property type="entry name" value="BETA-XYLOSIDASE"/>
    <property type="match status" value="1"/>
</dbReference>
<dbReference type="EMBL" id="JAGMUV010000019">
    <property type="protein sequence ID" value="KAH7127481.1"/>
    <property type="molecule type" value="Genomic_DNA"/>
</dbReference>
<evidence type="ECO:0000313" key="6">
    <source>
        <dbReference type="EMBL" id="KAH7127481.1"/>
    </source>
</evidence>
<keyword evidence="2 4" id="KW-0378">Hydrolase</keyword>
<evidence type="ECO:0000256" key="2">
    <source>
        <dbReference type="ARBA" id="ARBA00022801"/>
    </source>
</evidence>
<dbReference type="SUPFAM" id="SSF49899">
    <property type="entry name" value="Concanavalin A-like lectins/glucanases"/>
    <property type="match status" value="1"/>
</dbReference>
<evidence type="ECO:0000256" key="1">
    <source>
        <dbReference type="ARBA" id="ARBA00009865"/>
    </source>
</evidence>
<sequence length="523" mass="58614">MSMEKGPDFFTNPVIWEDLADLEVIRVHDTYYYSASTMAFSPGAPVLRSYDLVNWEYIGHSVPKLPFGPEYYLDGRHSGAYVKGIWASTFGYRPSNDMFYWYGSIQGTGKTYIYTAKCPEGPWTAQNPMDKLYYDAGLLIDDGDTMYLAYGSKTIFVAQLSRDGLHEVRDLSVYTAPDVVEGARMYKIYGAYYIWITKPGDEQLVLKSVAGPFGPYECRQVISAMPSPIPGSAPPHQGALVDTPDGKWYYMAFIDAYPGGRLPVLAPVKFDSDGWPHIISDTTNTNVTWGLDYPMPVVSSRLVYPVGPYKDTFAGASNLNHRWEWNHNPVNDKWSIEPDGLMLQTASVTQGIYFAANTLTHRILGPKSQGTFRLDVSNLTDGDRTGAVLFRDQSAYIGIHKEGTTTKIVYVGGISMNAEWGVVSNGAVEDEGAGISADECRDIWLRIKADIAPAFYGSWKKKTRYAIFEYSTDGHTFHQLGPKYALLNTWEWYIGYRFGVFNFATKQLGGSVLIKSFQLSRWN</sequence>
<proteinExistence type="inferred from homology"/>
<dbReference type="AlphaFoldDB" id="A0A9P9DZZ4"/>
<comment type="similarity">
    <text evidence="1 4">Belongs to the glycosyl hydrolase 43 family.</text>
</comment>
<dbReference type="Gene3D" id="2.115.10.20">
    <property type="entry name" value="Glycosyl hydrolase domain, family 43"/>
    <property type="match status" value="1"/>
</dbReference>
<dbReference type="InterPro" id="IPR023296">
    <property type="entry name" value="Glyco_hydro_beta-prop_sf"/>
</dbReference>
<dbReference type="GO" id="GO:0005975">
    <property type="term" value="P:carbohydrate metabolic process"/>
    <property type="evidence" value="ECO:0007669"/>
    <property type="project" value="InterPro"/>
</dbReference>
<dbReference type="Proteomes" id="UP000738349">
    <property type="component" value="Unassembled WGS sequence"/>
</dbReference>
<dbReference type="Pfam" id="PF04616">
    <property type="entry name" value="Glyco_hydro_43"/>
    <property type="match status" value="1"/>
</dbReference>